<dbReference type="InterPro" id="IPR051783">
    <property type="entry name" value="NAD(P)-dependent_oxidoreduct"/>
</dbReference>
<feature type="domain" description="NAD(P)-binding" evidence="1">
    <location>
        <begin position="12"/>
        <end position="182"/>
    </location>
</feature>
<comment type="caution">
    <text evidence="2">The sequence shown here is derived from an EMBL/GenBank/DDBJ whole genome shotgun (WGS) entry which is preliminary data.</text>
</comment>
<dbReference type="PANTHER" id="PTHR48079:SF6">
    <property type="entry name" value="NAD(P)-BINDING DOMAIN-CONTAINING PROTEIN-RELATED"/>
    <property type="match status" value="1"/>
</dbReference>
<dbReference type="AlphaFoldDB" id="A0A0F9N8W0"/>
<dbReference type="Pfam" id="PF13460">
    <property type="entry name" value="NAD_binding_10"/>
    <property type="match status" value="1"/>
</dbReference>
<dbReference type="GO" id="GO:0004029">
    <property type="term" value="F:aldehyde dehydrogenase (NAD+) activity"/>
    <property type="evidence" value="ECO:0007669"/>
    <property type="project" value="TreeGrafter"/>
</dbReference>
<dbReference type="EMBL" id="LAZR01004471">
    <property type="protein sequence ID" value="KKN08312.1"/>
    <property type="molecule type" value="Genomic_DNA"/>
</dbReference>
<evidence type="ECO:0000259" key="1">
    <source>
        <dbReference type="Pfam" id="PF13460"/>
    </source>
</evidence>
<sequence>MMKNTIAILGCGWLGWPLAKTLIKDGFKIHGSTTSKEKLTSLSEDGIHPFTITLSEDAIEGDIEGFLSNVDTLIINVPPKLRGDHKENYIIKMGLLNAAVKSSNVKKVVFVSSTSVYGDVDGDVTEKTTPVPVTESGRQLLDSENIFREDSSLKVTIVRFGGLLGPERHPVTMLSGKKNLSNGNFPINLIHLNDCIKIISEILKNNWWNETINGVYPSHPTKQKYYTSKAIEKGLQIPEYETNTLKIGKIVSSYILTNSKDFKFTTTL</sequence>
<dbReference type="PANTHER" id="PTHR48079">
    <property type="entry name" value="PROTEIN YEEZ"/>
    <property type="match status" value="1"/>
</dbReference>
<evidence type="ECO:0000313" key="2">
    <source>
        <dbReference type="EMBL" id="KKN08312.1"/>
    </source>
</evidence>
<dbReference type="SUPFAM" id="SSF51735">
    <property type="entry name" value="NAD(P)-binding Rossmann-fold domains"/>
    <property type="match status" value="1"/>
</dbReference>
<proteinExistence type="predicted"/>
<organism evidence="2">
    <name type="scientific">marine sediment metagenome</name>
    <dbReference type="NCBI Taxonomy" id="412755"/>
    <lineage>
        <taxon>unclassified sequences</taxon>
        <taxon>metagenomes</taxon>
        <taxon>ecological metagenomes</taxon>
    </lineage>
</organism>
<dbReference type="InterPro" id="IPR016040">
    <property type="entry name" value="NAD(P)-bd_dom"/>
</dbReference>
<dbReference type="CDD" id="cd05266">
    <property type="entry name" value="SDR_a4"/>
    <property type="match status" value="1"/>
</dbReference>
<dbReference type="Gene3D" id="3.40.50.720">
    <property type="entry name" value="NAD(P)-binding Rossmann-like Domain"/>
    <property type="match status" value="1"/>
</dbReference>
<protein>
    <recommendedName>
        <fullName evidence="1">NAD(P)-binding domain-containing protein</fullName>
    </recommendedName>
</protein>
<dbReference type="InterPro" id="IPR036291">
    <property type="entry name" value="NAD(P)-bd_dom_sf"/>
</dbReference>
<dbReference type="GO" id="GO:0005737">
    <property type="term" value="C:cytoplasm"/>
    <property type="evidence" value="ECO:0007669"/>
    <property type="project" value="TreeGrafter"/>
</dbReference>
<accession>A0A0F9N8W0</accession>
<name>A0A0F9N8W0_9ZZZZ</name>
<gene>
    <name evidence="2" type="ORF">LCGC14_1058010</name>
</gene>
<reference evidence="2" key="1">
    <citation type="journal article" date="2015" name="Nature">
        <title>Complex archaea that bridge the gap between prokaryotes and eukaryotes.</title>
        <authorList>
            <person name="Spang A."/>
            <person name="Saw J.H."/>
            <person name="Jorgensen S.L."/>
            <person name="Zaremba-Niedzwiedzka K."/>
            <person name="Martijn J."/>
            <person name="Lind A.E."/>
            <person name="van Eijk R."/>
            <person name="Schleper C."/>
            <person name="Guy L."/>
            <person name="Ettema T.J."/>
        </authorList>
    </citation>
    <scope>NUCLEOTIDE SEQUENCE</scope>
</reference>